<dbReference type="Proteomes" id="UP001300604">
    <property type="component" value="Chromosome"/>
</dbReference>
<reference evidence="3 4" key="1">
    <citation type="submission" date="2024-06" db="EMBL/GenBank/DDBJ databases">
        <title>Caproicibacterium argilliputei sp. nov, a novel caproic acid producing anaerobic bacterium isolated from pit mud.</title>
        <authorList>
            <person name="Xia S."/>
        </authorList>
    </citation>
    <scope>NUCLEOTIDE SEQUENCE [LARGE SCALE GENOMIC DNA]</scope>
    <source>
        <strain evidence="3 4">ZCY20-5</strain>
    </source>
</reference>
<dbReference type="InterPro" id="IPR050490">
    <property type="entry name" value="Bact_solute-bd_prot1"/>
</dbReference>
<evidence type="ECO:0000259" key="2">
    <source>
        <dbReference type="Pfam" id="PF12010"/>
    </source>
</evidence>
<dbReference type="RefSeq" id="WP_275844658.1">
    <property type="nucleotide sequence ID" value="NZ_CP135996.1"/>
</dbReference>
<dbReference type="PROSITE" id="PS51257">
    <property type="entry name" value="PROKAR_LIPOPROTEIN"/>
    <property type="match status" value="1"/>
</dbReference>
<dbReference type="Pfam" id="PF01547">
    <property type="entry name" value="SBP_bac_1"/>
    <property type="match status" value="1"/>
</dbReference>
<evidence type="ECO:0000256" key="1">
    <source>
        <dbReference type="SAM" id="SignalP"/>
    </source>
</evidence>
<dbReference type="SUPFAM" id="SSF53850">
    <property type="entry name" value="Periplasmic binding protein-like II"/>
    <property type="match status" value="1"/>
</dbReference>
<keyword evidence="4" id="KW-1185">Reference proteome</keyword>
<feature type="chain" id="PRO_5041670092" evidence="1">
    <location>
        <begin position="29"/>
        <end position="500"/>
    </location>
</feature>
<protein>
    <submittedName>
        <fullName evidence="3">ABC transporter substrate-binding protein</fullName>
    </submittedName>
</protein>
<dbReference type="KEGG" id="carl:PXC00_01025"/>
<dbReference type="PANTHER" id="PTHR43649">
    <property type="entry name" value="ARABINOSE-BINDING PROTEIN-RELATED"/>
    <property type="match status" value="1"/>
</dbReference>
<dbReference type="InterPro" id="IPR022627">
    <property type="entry name" value="DUF3502"/>
</dbReference>
<organism evidence="3 4">
    <name type="scientific">Caproicibacterium argilliputei</name>
    <dbReference type="NCBI Taxonomy" id="3030016"/>
    <lineage>
        <taxon>Bacteria</taxon>
        <taxon>Bacillati</taxon>
        <taxon>Bacillota</taxon>
        <taxon>Clostridia</taxon>
        <taxon>Eubacteriales</taxon>
        <taxon>Oscillospiraceae</taxon>
        <taxon>Caproicibacterium</taxon>
    </lineage>
</organism>
<evidence type="ECO:0000313" key="3">
    <source>
        <dbReference type="EMBL" id="WOC32480.1"/>
    </source>
</evidence>
<feature type="signal peptide" evidence="1">
    <location>
        <begin position="1"/>
        <end position="28"/>
    </location>
</feature>
<gene>
    <name evidence="3" type="ORF">PXC00_01025</name>
</gene>
<reference evidence="4" key="3">
    <citation type="submission" date="2024-06" db="EMBL/GenBank/DDBJ databases">
        <authorList>
            <person name="Zeng C."/>
        </authorList>
    </citation>
    <scope>NUCLEOTIDE SEQUENCE [LARGE SCALE GENOMIC DNA]</scope>
    <source>
        <strain evidence="4">ZCY20-5</strain>
    </source>
</reference>
<dbReference type="PANTHER" id="PTHR43649:SF17">
    <property type="entry name" value="ABC TRANSPORTER SOLUTE BINDING PROTEIN-SUGAR TRANSPORT"/>
    <property type="match status" value="1"/>
</dbReference>
<dbReference type="Pfam" id="PF12010">
    <property type="entry name" value="DUF3502"/>
    <property type="match status" value="1"/>
</dbReference>
<dbReference type="AlphaFoldDB" id="A0AA97D8F4"/>
<dbReference type="Gene3D" id="3.40.190.10">
    <property type="entry name" value="Periplasmic binding protein-like II"/>
    <property type="match status" value="1"/>
</dbReference>
<feature type="domain" description="DUF3502" evidence="2">
    <location>
        <begin position="430"/>
        <end position="498"/>
    </location>
</feature>
<accession>A0AA97D8F4</accession>
<reference evidence="4" key="2">
    <citation type="submission" date="2024-06" db="EMBL/GenBank/DDBJ databases">
        <title>Caproicibacterium argilliputei sp. nov, a novel caproic acid producing anaerobic bacterium isolated from pit mud.</title>
        <authorList>
            <person name="Zeng C."/>
        </authorList>
    </citation>
    <scope>NUCLEOTIDE SEQUENCE [LARGE SCALE GENOMIC DNA]</scope>
    <source>
        <strain evidence="4">ZCY20-5</strain>
    </source>
</reference>
<evidence type="ECO:0000313" key="4">
    <source>
        <dbReference type="Proteomes" id="UP001300604"/>
    </source>
</evidence>
<keyword evidence="1" id="KW-0732">Signal</keyword>
<dbReference type="InterPro" id="IPR006059">
    <property type="entry name" value="SBP"/>
</dbReference>
<dbReference type="EMBL" id="CP135996">
    <property type="protein sequence ID" value="WOC32480.1"/>
    <property type="molecule type" value="Genomic_DNA"/>
</dbReference>
<proteinExistence type="predicted"/>
<name>A0AA97D8F4_9FIRM</name>
<sequence length="500" mass="55395">MKRTATRMKRTVSAVLSAAMVLSLSACGSGSTKSASGAKTSDTGATTTLEWYMYLDSIEPDQSKVIDKLNEYLKKKINVTVNAHFFEAGEYGTKMPVIISSGQNYDICFSSTWGTPNYTQTATTGAFMKLDEATLKKYAPETVAAIPQKVWDSAKVNGTLYGIPNYKEDGMQYGLMVNKDIATKYGIDYSKVKSWKDLESVLSELHKKAPSITGLDPASLWGVANFTMAAGPNVGAVNIPGQTVFANQKENTVFNQYETSEFKDFCTTLHNWYKAGYLPQNPQTYSDDTRNADDKAGRLFSWVIGYAPDYEKTYSETVGHNEDYVPLTPVLFQGASNFQCISANSQHKEAALKFLNLVNTDKTVGNLLRHGIEGTHYTLDNGQVKQTSKAYGYDMGWQFGNVFNQDWVNTYPKDIAQSYKDWNAQAIDNPLLGYSFDDSKMKNQIAALSNVIQQYQGPLVLGAVDPNTTLNTFLNGMKQNGVDELLKEEQTQVNAFLKKS</sequence>